<dbReference type="PANTHER" id="PTHR35450:SF2">
    <property type="entry name" value="REVERSE TRANSCRIPTASE DOMAIN-CONTAINING PROTEIN"/>
    <property type="match status" value="1"/>
</dbReference>
<keyword evidence="1" id="KW-0175">Coiled coil</keyword>
<evidence type="ECO:0000313" key="3">
    <source>
        <dbReference type="Proteomes" id="UP000324091"/>
    </source>
</evidence>
<reference evidence="2 3" key="1">
    <citation type="submission" date="2019-04" db="EMBL/GenBank/DDBJ databases">
        <title>Chromosome genome assembly for Takifugu flavidus.</title>
        <authorList>
            <person name="Xiao S."/>
        </authorList>
    </citation>
    <scope>NUCLEOTIDE SEQUENCE [LARGE SCALE GENOMIC DNA]</scope>
    <source>
        <strain evidence="2">HTHZ2018</strain>
        <tissue evidence="2">Muscle</tissue>
    </source>
</reference>
<comment type="caution">
    <text evidence="2">The sequence shown here is derived from an EMBL/GenBank/DDBJ whole genome shotgun (WGS) entry which is preliminary data.</text>
</comment>
<evidence type="ECO:0000256" key="1">
    <source>
        <dbReference type="SAM" id="Coils"/>
    </source>
</evidence>
<protein>
    <submittedName>
        <fullName evidence="2">Uncharacterized protein</fullName>
    </submittedName>
</protein>
<gene>
    <name evidence="2" type="ORF">D4764_15G0003380</name>
</gene>
<keyword evidence="3" id="KW-1185">Reference proteome</keyword>
<dbReference type="PANTHER" id="PTHR35450">
    <property type="entry name" value="REVERSE TRANSCRIPTASE DOMAIN-CONTAINING PROTEIN"/>
    <property type="match status" value="1"/>
</dbReference>
<sequence length="267" mass="30535">MEVAKLEGEKQELVTRIKDCELRIYDLFEDNQLMATKCENSNSTIQQLVAQNLSSVTSNEINNKVLQEVLNDNKELKDIVNKLAATVSELEYANNHLEEKSRTLMQKYEKAEADIQKLDDNFQKQVMIINQSLTQVQYLEKRNEEVTKRYEISQREVHQLQKLNKDLAITTENSAELVKLLYRKSQELVQKLEVPGSRLETPPKVLENKQAKILWDFQIQSDKMVVANQPDIGVGDKHQKTVVVVASSMPAPLVQTVAQAVAQIFPN</sequence>
<organism evidence="2 3">
    <name type="scientific">Takifugu flavidus</name>
    <name type="common">sansaifugu</name>
    <dbReference type="NCBI Taxonomy" id="433684"/>
    <lineage>
        <taxon>Eukaryota</taxon>
        <taxon>Metazoa</taxon>
        <taxon>Chordata</taxon>
        <taxon>Craniata</taxon>
        <taxon>Vertebrata</taxon>
        <taxon>Euteleostomi</taxon>
        <taxon>Actinopterygii</taxon>
        <taxon>Neopterygii</taxon>
        <taxon>Teleostei</taxon>
        <taxon>Neoteleostei</taxon>
        <taxon>Acanthomorphata</taxon>
        <taxon>Eupercaria</taxon>
        <taxon>Tetraodontiformes</taxon>
        <taxon>Tetradontoidea</taxon>
        <taxon>Tetraodontidae</taxon>
        <taxon>Takifugu</taxon>
    </lineage>
</organism>
<proteinExistence type="predicted"/>
<dbReference type="Proteomes" id="UP000324091">
    <property type="component" value="Chromosome 15"/>
</dbReference>
<dbReference type="AlphaFoldDB" id="A0A5C6NZI2"/>
<name>A0A5C6NZI2_9TELE</name>
<evidence type="ECO:0000313" key="2">
    <source>
        <dbReference type="EMBL" id="TWW72944.1"/>
    </source>
</evidence>
<feature type="coiled-coil region" evidence="1">
    <location>
        <begin position="66"/>
        <end position="163"/>
    </location>
</feature>
<accession>A0A5C6NZI2</accession>
<dbReference type="EMBL" id="RHFK02000007">
    <property type="protein sequence ID" value="TWW72944.1"/>
    <property type="molecule type" value="Genomic_DNA"/>
</dbReference>